<protein>
    <submittedName>
        <fullName evidence="2">Uncharacterized protein</fullName>
    </submittedName>
</protein>
<keyword evidence="1" id="KW-1185">Reference proteome</keyword>
<accession>A0A1I7WLL3</accession>
<sequence>MVLMIVTRIGRIYEGTPTLFNSKFRRRKCCGLGFSYLGRLPGISFTFQQDNTTIYTNRSTEIWLEDNDVNVLDCRLNSMENLRQFWCVELMPITVSLKPQSTFNLPFAKHGAK</sequence>
<evidence type="ECO:0000313" key="1">
    <source>
        <dbReference type="Proteomes" id="UP000095283"/>
    </source>
</evidence>
<name>A0A1I7WLL3_HETBA</name>
<proteinExistence type="predicted"/>
<dbReference type="Proteomes" id="UP000095283">
    <property type="component" value="Unplaced"/>
</dbReference>
<reference evidence="2" key="1">
    <citation type="submission" date="2016-11" db="UniProtKB">
        <authorList>
            <consortium name="WormBaseParasite"/>
        </authorList>
    </citation>
    <scope>IDENTIFICATION</scope>
</reference>
<organism evidence="1 2">
    <name type="scientific">Heterorhabditis bacteriophora</name>
    <name type="common">Entomopathogenic nematode worm</name>
    <dbReference type="NCBI Taxonomy" id="37862"/>
    <lineage>
        <taxon>Eukaryota</taxon>
        <taxon>Metazoa</taxon>
        <taxon>Ecdysozoa</taxon>
        <taxon>Nematoda</taxon>
        <taxon>Chromadorea</taxon>
        <taxon>Rhabditida</taxon>
        <taxon>Rhabditina</taxon>
        <taxon>Rhabditomorpha</taxon>
        <taxon>Strongyloidea</taxon>
        <taxon>Heterorhabditidae</taxon>
        <taxon>Heterorhabditis</taxon>
    </lineage>
</organism>
<evidence type="ECO:0000313" key="2">
    <source>
        <dbReference type="WBParaSite" id="Hba_06019"/>
    </source>
</evidence>
<dbReference type="AlphaFoldDB" id="A0A1I7WLL3"/>
<dbReference type="WBParaSite" id="Hba_06019">
    <property type="protein sequence ID" value="Hba_06019"/>
    <property type="gene ID" value="Hba_06019"/>
</dbReference>